<organism evidence="1">
    <name type="scientific">Arundo donax</name>
    <name type="common">Giant reed</name>
    <name type="synonym">Donax arundinaceus</name>
    <dbReference type="NCBI Taxonomy" id="35708"/>
    <lineage>
        <taxon>Eukaryota</taxon>
        <taxon>Viridiplantae</taxon>
        <taxon>Streptophyta</taxon>
        <taxon>Embryophyta</taxon>
        <taxon>Tracheophyta</taxon>
        <taxon>Spermatophyta</taxon>
        <taxon>Magnoliopsida</taxon>
        <taxon>Liliopsida</taxon>
        <taxon>Poales</taxon>
        <taxon>Poaceae</taxon>
        <taxon>PACMAD clade</taxon>
        <taxon>Arundinoideae</taxon>
        <taxon>Arundineae</taxon>
        <taxon>Arundo</taxon>
    </lineage>
</organism>
<name>A0A0A9A4N7_ARUDO</name>
<sequence>MTHMYKKLLFSQYKAEKQDPLQSSCN</sequence>
<dbReference type="EMBL" id="GBRH01251306">
    <property type="protein sequence ID" value="JAD46589.1"/>
    <property type="molecule type" value="Transcribed_RNA"/>
</dbReference>
<dbReference type="AlphaFoldDB" id="A0A0A9A4N7"/>
<evidence type="ECO:0000313" key="1">
    <source>
        <dbReference type="EMBL" id="JAD46589.1"/>
    </source>
</evidence>
<reference evidence="1" key="2">
    <citation type="journal article" date="2015" name="Data Brief">
        <title>Shoot transcriptome of the giant reed, Arundo donax.</title>
        <authorList>
            <person name="Barrero R.A."/>
            <person name="Guerrero F.D."/>
            <person name="Moolhuijzen P."/>
            <person name="Goolsby J.A."/>
            <person name="Tidwell J."/>
            <person name="Bellgard S.E."/>
            <person name="Bellgard M.I."/>
        </authorList>
    </citation>
    <scope>NUCLEOTIDE SEQUENCE</scope>
    <source>
        <tissue evidence="1">Shoot tissue taken approximately 20 cm above the soil surface</tissue>
    </source>
</reference>
<proteinExistence type="predicted"/>
<accession>A0A0A9A4N7</accession>
<protein>
    <submittedName>
        <fullName evidence="1">Uncharacterized protein</fullName>
    </submittedName>
</protein>
<reference evidence="1" key="1">
    <citation type="submission" date="2014-09" db="EMBL/GenBank/DDBJ databases">
        <authorList>
            <person name="Magalhaes I.L.F."/>
            <person name="Oliveira U."/>
            <person name="Santos F.R."/>
            <person name="Vidigal T.H.D.A."/>
            <person name="Brescovit A.D."/>
            <person name="Santos A.J."/>
        </authorList>
    </citation>
    <scope>NUCLEOTIDE SEQUENCE</scope>
    <source>
        <tissue evidence="1">Shoot tissue taken approximately 20 cm above the soil surface</tissue>
    </source>
</reference>